<feature type="signal peptide" evidence="1">
    <location>
        <begin position="1"/>
        <end position="30"/>
    </location>
</feature>
<dbReference type="PIRSF" id="PIRSF004649">
    <property type="entry name" value="MlaC"/>
    <property type="match status" value="1"/>
</dbReference>
<keyword evidence="1" id="KW-0732">Signal</keyword>
<name>A0A6F8PT43_9GAMM</name>
<evidence type="ECO:0000313" key="3">
    <source>
        <dbReference type="Proteomes" id="UP000501726"/>
    </source>
</evidence>
<reference evidence="3" key="1">
    <citation type="submission" date="2019-11" db="EMBL/GenBank/DDBJ databases">
        <title>Isolation and characterization of two novel species in the genus Thiomicrorhabdus.</title>
        <authorList>
            <person name="Mochizuki J."/>
            <person name="Kojima H."/>
            <person name="Fukui M."/>
        </authorList>
    </citation>
    <scope>NUCLEOTIDE SEQUENCE [LARGE SCALE GENOMIC DNA]</scope>
    <source>
        <strain evidence="3">aks77</strain>
    </source>
</reference>
<dbReference type="InterPro" id="IPR008869">
    <property type="entry name" value="MlaC/ttg2D"/>
</dbReference>
<gene>
    <name evidence="2" type="ORF">THMIRHAS_06760</name>
</gene>
<accession>A0A6F8PT43</accession>
<dbReference type="PANTHER" id="PTHR36573:SF1">
    <property type="entry name" value="INTERMEMBRANE PHOSPHOLIPID TRANSPORT SYSTEM BINDING PROTEIN MLAC"/>
    <property type="match status" value="1"/>
</dbReference>
<protein>
    <recommendedName>
        <fullName evidence="4">Toluene tolerance protein</fullName>
    </recommendedName>
</protein>
<organism evidence="2 3">
    <name type="scientific">Thiosulfatimonas sediminis</name>
    <dbReference type="NCBI Taxonomy" id="2675054"/>
    <lineage>
        <taxon>Bacteria</taxon>
        <taxon>Pseudomonadati</taxon>
        <taxon>Pseudomonadota</taxon>
        <taxon>Gammaproteobacteria</taxon>
        <taxon>Thiotrichales</taxon>
        <taxon>Piscirickettsiaceae</taxon>
        <taxon>Thiosulfatimonas</taxon>
    </lineage>
</organism>
<dbReference type="RefSeq" id="WP_173270906.1">
    <property type="nucleotide sequence ID" value="NZ_AP021889.1"/>
</dbReference>
<dbReference type="Proteomes" id="UP000501726">
    <property type="component" value="Chromosome"/>
</dbReference>
<dbReference type="AlphaFoldDB" id="A0A6F8PT43"/>
<proteinExistence type="predicted"/>
<evidence type="ECO:0008006" key="4">
    <source>
        <dbReference type="Google" id="ProtNLM"/>
    </source>
</evidence>
<sequence>MMTSKMRVHPRWLQIVLVIGLAFNALTAQAVTQSDPGKMVQELSDMLISKIAAQRAALQANPEQVLPFAKENVLPYVAQDKMARFAMGVHWRTATEAQRVDFTDAFINNLIRSYSSNFLKFEVLSATVDQVTEPKPGRAEIASTVKMSDGQTLQLVYRAFQDKDSGKWLLYDFTFNNISTLVSFRNVYGSMIDRQGVDAVIQELRSRDNSTRAAN</sequence>
<dbReference type="InterPro" id="IPR042245">
    <property type="entry name" value="Tgt2/MlaC_sf"/>
</dbReference>
<dbReference type="PANTHER" id="PTHR36573">
    <property type="entry name" value="INTERMEMBRANE PHOSPHOLIPID TRANSPORT SYSTEM BINDING PROTEIN MLAC"/>
    <property type="match status" value="1"/>
</dbReference>
<dbReference type="Gene3D" id="3.10.450.710">
    <property type="entry name" value="Tgt2/MlaC"/>
    <property type="match status" value="1"/>
</dbReference>
<dbReference type="KEGG" id="tse:THMIRHAS_06760"/>
<dbReference type="Pfam" id="PF05494">
    <property type="entry name" value="MlaC"/>
    <property type="match status" value="1"/>
</dbReference>
<evidence type="ECO:0000256" key="1">
    <source>
        <dbReference type="SAM" id="SignalP"/>
    </source>
</evidence>
<dbReference type="EMBL" id="AP021889">
    <property type="protein sequence ID" value="BBP45303.1"/>
    <property type="molecule type" value="Genomic_DNA"/>
</dbReference>
<feature type="chain" id="PRO_5026089265" description="Toluene tolerance protein" evidence="1">
    <location>
        <begin position="31"/>
        <end position="215"/>
    </location>
</feature>
<evidence type="ECO:0000313" key="2">
    <source>
        <dbReference type="EMBL" id="BBP45303.1"/>
    </source>
</evidence>
<keyword evidence="3" id="KW-1185">Reference proteome</keyword>